<protein>
    <submittedName>
        <fullName evidence="1">Uncharacterized protein</fullName>
    </submittedName>
</protein>
<dbReference type="AlphaFoldDB" id="A0A136JDZ4"/>
<gene>
    <name evidence="1" type="ORF">Micbo1qcDRAFT_157252</name>
</gene>
<dbReference type="OrthoDB" id="288942at2759"/>
<dbReference type="STRING" id="196109.A0A136JDZ4"/>
<dbReference type="EMBL" id="KQ964246">
    <property type="protein sequence ID" value="KXJ95357.1"/>
    <property type="molecule type" value="Genomic_DNA"/>
</dbReference>
<feature type="non-terminal residue" evidence="1">
    <location>
        <position position="146"/>
    </location>
</feature>
<evidence type="ECO:0000313" key="2">
    <source>
        <dbReference type="Proteomes" id="UP000070501"/>
    </source>
</evidence>
<dbReference type="InParanoid" id="A0A136JDZ4"/>
<dbReference type="Proteomes" id="UP000070501">
    <property type="component" value="Unassembled WGS sequence"/>
</dbReference>
<evidence type="ECO:0000313" key="1">
    <source>
        <dbReference type="EMBL" id="KXJ95357.1"/>
    </source>
</evidence>
<sequence>MELPMSLPNRAMSILPNPFSRWRVAGHQSDDNDSDKNFNLSQHLENKTIDPQLASPFYNGRIPAEIRTLIFEYAVTESPSPNAKKFAHDIAVRHDHELAPVPDLPTSQQFQKTSYLVTERAFHDEEYRQLDAGFDWLRPDNTRPVV</sequence>
<keyword evidence="2" id="KW-1185">Reference proteome</keyword>
<reference evidence="2" key="1">
    <citation type="submission" date="2016-02" db="EMBL/GenBank/DDBJ databases">
        <title>Draft genome sequence of Microdochium bolleyi, a fungal endophyte of beachgrass.</title>
        <authorList>
            <consortium name="DOE Joint Genome Institute"/>
            <person name="David A.S."/>
            <person name="May G."/>
            <person name="Haridas S."/>
            <person name="Lim J."/>
            <person name="Wang M."/>
            <person name="Labutti K."/>
            <person name="Lipzen A."/>
            <person name="Barry K."/>
            <person name="Grigoriev I.V."/>
        </authorList>
    </citation>
    <scope>NUCLEOTIDE SEQUENCE [LARGE SCALE GENOMIC DNA]</scope>
    <source>
        <strain evidence="2">J235TASD1</strain>
    </source>
</reference>
<proteinExistence type="predicted"/>
<accession>A0A136JDZ4</accession>
<name>A0A136JDZ4_9PEZI</name>
<organism evidence="1 2">
    <name type="scientific">Microdochium bolleyi</name>
    <dbReference type="NCBI Taxonomy" id="196109"/>
    <lineage>
        <taxon>Eukaryota</taxon>
        <taxon>Fungi</taxon>
        <taxon>Dikarya</taxon>
        <taxon>Ascomycota</taxon>
        <taxon>Pezizomycotina</taxon>
        <taxon>Sordariomycetes</taxon>
        <taxon>Xylariomycetidae</taxon>
        <taxon>Xylariales</taxon>
        <taxon>Microdochiaceae</taxon>
        <taxon>Microdochium</taxon>
    </lineage>
</organism>